<gene>
    <name evidence="1" type="ORF">R1Y80_00155</name>
</gene>
<reference evidence="1" key="1">
    <citation type="submission" date="2023-10" db="EMBL/GenBank/DDBJ databases">
        <title>Complete genome sequence of Streptomyces sp. JL1001.</title>
        <authorList>
            <person name="Jiang L."/>
        </authorList>
    </citation>
    <scope>NUCLEOTIDE SEQUENCE</scope>
    <source>
        <strain evidence="1">JL1001</strain>
    </source>
</reference>
<dbReference type="EMBL" id="CP136798">
    <property type="protein sequence ID" value="XCN12140.1"/>
    <property type="molecule type" value="Genomic_DNA"/>
</dbReference>
<sequence length="224" mass="24487">MSTLALPHRGGCLGQQALEEKFLRVWAQAEADGIVDRGPAGLRLGQACFHLDLRPDPLFFSFLLAVMVPCLETPAGGVPVFSGVGGLRLVSTDAHRFVLRRWDGHGYLVLHTDGRGVDQWREWTAVKPQESAEAGSGFEPLWHREGLYEQEAQAISLAAGANGAVVTEDAAGRHPAQRVPEDLRLAHEPRRGGGTGRWSIKDFVTVPEPDACLRHVRFGRDQAE</sequence>
<dbReference type="AlphaFoldDB" id="A0AAU8K8P0"/>
<organism evidence="1">
    <name type="scientific">Streptomyces sp. JL1001</name>
    <dbReference type="NCBI Taxonomy" id="3078227"/>
    <lineage>
        <taxon>Bacteria</taxon>
        <taxon>Bacillati</taxon>
        <taxon>Actinomycetota</taxon>
        <taxon>Actinomycetes</taxon>
        <taxon>Kitasatosporales</taxon>
        <taxon>Streptomycetaceae</taxon>
        <taxon>Streptomyces</taxon>
    </lineage>
</organism>
<dbReference type="RefSeq" id="WP_354596008.1">
    <property type="nucleotide sequence ID" value="NZ_CP136798.1"/>
</dbReference>
<name>A0AAU8K8P0_9ACTN</name>
<proteinExistence type="predicted"/>
<protein>
    <recommendedName>
        <fullName evidence="2">DUF2071 domain-containing protein</fullName>
    </recommendedName>
</protein>
<evidence type="ECO:0008006" key="2">
    <source>
        <dbReference type="Google" id="ProtNLM"/>
    </source>
</evidence>
<accession>A0AAU8K8P0</accession>
<evidence type="ECO:0000313" key="1">
    <source>
        <dbReference type="EMBL" id="XCN12140.1"/>
    </source>
</evidence>